<feature type="region of interest" description="Disordered" evidence="1">
    <location>
        <begin position="19"/>
        <end position="43"/>
    </location>
</feature>
<proteinExistence type="predicted"/>
<sequence length="132" mass="14970">MCHSLLGCLVVVAERREETAKRNGDTKRRSAAAPRDDDNESTIGQEDDWLSILFIRYMTRIFQPSDPHAGTIGKNHHQEATSKVLWTETARRVCDDWNRSVRRISCWLLFVKQPPTQTSEPLDSDGGEDGSV</sequence>
<feature type="compositionally biased region" description="Basic and acidic residues" evidence="1">
    <location>
        <begin position="19"/>
        <end position="28"/>
    </location>
</feature>
<gene>
    <name evidence="2" type="ORF">APAL1065_LOCUS25245</name>
</gene>
<evidence type="ECO:0000256" key="1">
    <source>
        <dbReference type="SAM" id="MobiDB-lite"/>
    </source>
</evidence>
<protein>
    <submittedName>
        <fullName evidence="2">Uncharacterized protein</fullName>
    </submittedName>
</protein>
<reference evidence="2" key="1">
    <citation type="submission" date="2021-01" db="EMBL/GenBank/DDBJ databases">
        <authorList>
            <person name="Corre E."/>
            <person name="Pelletier E."/>
            <person name="Niang G."/>
            <person name="Scheremetjew M."/>
            <person name="Finn R."/>
            <person name="Kale V."/>
            <person name="Holt S."/>
            <person name="Cochrane G."/>
            <person name="Meng A."/>
            <person name="Brown T."/>
            <person name="Cohen L."/>
        </authorList>
    </citation>
    <scope>NUCLEOTIDE SEQUENCE</scope>
    <source>
        <strain evidence="2">CCMP125</strain>
    </source>
</reference>
<dbReference type="EMBL" id="HBHT01037583">
    <property type="protein sequence ID" value="CAD9991168.1"/>
    <property type="molecule type" value="Transcribed_RNA"/>
</dbReference>
<accession>A0A7S3DX36</accession>
<name>A0A7S3DX36_9STRA</name>
<organism evidence="2">
    <name type="scientific">Entomoneis paludosa</name>
    <dbReference type="NCBI Taxonomy" id="265537"/>
    <lineage>
        <taxon>Eukaryota</taxon>
        <taxon>Sar</taxon>
        <taxon>Stramenopiles</taxon>
        <taxon>Ochrophyta</taxon>
        <taxon>Bacillariophyta</taxon>
        <taxon>Bacillariophyceae</taxon>
        <taxon>Bacillariophycidae</taxon>
        <taxon>Entomoneidaceae</taxon>
        <taxon>Entomoneis</taxon>
    </lineage>
</organism>
<dbReference type="AlphaFoldDB" id="A0A7S3DX36"/>
<evidence type="ECO:0000313" key="2">
    <source>
        <dbReference type="EMBL" id="CAD9991168.1"/>
    </source>
</evidence>